<name>D8QJD9_SCHCM</name>
<evidence type="ECO:0008006" key="5">
    <source>
        <dbReference type="Google" id="ProtNLM"/>
    </source>
</evidence>
<organism evidence="4">
    <name type="scientific">Schizophyllum commune (strain H4-8 / FGSC 9210)</name>
    <name type="common">Split gill fungus</name>
    <dbReference type="NCBI Taxonomy" id="578458"/>
    <lineage>
        <taxon>Eukaryota</taxon>
        <taxon>Fungi</taxon>
        <taxon>Dikarya</taxon>
        <taxon>Basidiomycota</taxon>
        <taxon>Agaricomycotina</taxon>
        <taxon>Agaricomycetes</taxon>
        <taxon>Agaricomycetidae</taxon>
        <taxon>Agaricales</taxon>
        <taxon>Schizophyllaceae</taxon>
        <taxon>Schizophyllum</taxon>
    </lineage>
</organism>
<evidence type="ECO:0000256" key="2">
    <source>
        <dbReference type="SAM" id="Phobius"/>
    </source>
</evidence>
<sequence>MSTLAFSARALARRNTISHDRAPPQESSDPSTVLYTEARDLHQKLFLDSLFSASYTRKLAECRWRDSASETATQTSQAGSDDESEASRPRRTRRRRARTGDGGPASSRTTTTSPTPKTTAASPAMARHTWISLWFLITAPIVLWDSGYLFLRPRSMLGGDLHWIWSPYEIYQEIDWVYGVRALEDGDGFPNAQAFLNVIETVLNLMYLYLAHISDSPKAPLIGFAAAAMTLWKTVLYGLQEFFCSGAGCMTAHNKWLDMVVFYYLPNGFWLVFPSVIVYTLGKDIAHSLWAASRLSDGGRAGGRKGAKVE</sequence>
<dbReference type="EMBL" id="GL377314">
    <property type="protein sequence ID" value="EFI92072.1"/>
    <property type="molecule type" value="Genomic_DNA"/>
</dbReference>
<feature type="transmembrane region" description="Helical" evidence="2">
    <location>
        <begin position="260"/>
        <end position="281"/>
    </location>
</feature>
<protein>
    <recommendedName>
        <fullName evidence="5">EXPERA domain-containing protein</fullName>
    </recommendedName>
</protein>
<proteinExistence type="predicted"/>
<feature type="transmembrane region" description="Helical" evidence="2">
    <location>
        <begin position="222"/>
        <end position="240"/>
    </location>
</feature>
<keyword evidence="2" id="KW-1133">Transmembrane helix</keyword>
<dbReference type="PANTHER" id="PTHR37919">
    <property type="entry name" value="PROTEIN CBG05606"/>
    <property type="match status" value="1"/>
</dbReference>
<evidence type="ECO:0000313" key="3">
    <source>
        <dbReference type="EMBL" id="EFI92072.1"/>
    </source>
</evidence>
<dbReference type="STRING" id="578458.D8QJD9"/>
<gene>
    <name evidence="3" type="ORF">SCHCODRAFT_79577</name>
</gene>
<dbReference type="GeneID" id="9593314"/>
<accession>D8QJD9</accession>
<dbReference type="KEGG" id="scm:SCHCO_02641559"/>
<evidence type="ECO:0000313" key="4">
    <source>
        <dbReference type="Proteomes" id="UP000007431"/>
    </source>
</evidence>
<feature type="transmembrane region" description="Helical" evidence="2">
    <location>
        <begin position="131"/>
        <end position="151"/>
    </location>
</feature>
<dbReference type="VEuPathDB" id="FungiDB:SCHCODRAFT_02641559"/>
<dbReference type="PANTHER" id="PTHR37919:SF2">
    <property type="entry name" value="EXPERA DOMAIN-CONTAINING PROTEIN"/>
    <property type="match status" value="1"/>
</dbReference>
<dbReference type="OMA" id="LHSPIWT"/>
<dbReference type="OrthoDB" id="60858at2759"/>
<dbReference type="InParanoid" id="D8QJD9"/>
<reference evidence="3 4" key="1">
    <citation type="journal article" date="2010" name="Nat. Biotechnol.">
        <title>Genome sequence of the model mushroom Schizophyllum commune.</title>
        <authorList>
            <person name="Ohm R.A."/>
            <person name="de Jong J.F."/>
            <person name="Lugones L.G."/>
            <person name="Aerts A."/>
            <person name="Kothe E."/>
            <person name="Stajich J.E."/>
            <person name="de Vries R.P."/>
            <person name="Record E."/>
            <person name="Levasseur A."/>
            <person name="Baker S.E."/>
            <person name="Bartholomew K.A."/>
            <person name="Coutinho P.M."/>
            <person name="Erdmann S."/>
            <person name="Fowler T.J."/>
            <person name="Gathman A.C."/>
            <person name="Lombard V."/>
            <person name="Henrissat B."/>
            <person name="Knabe N."/>
            <person name="Kuees U."/>
            <person name="Lilly W.W."/>
            <person name="Lindquist E."/>
            <person name="Lucas S."/>
            <person name="Magnuson J.K."/>
            <person name="Piumi F."/>
            <person name="Raudaskoski M."/>
            <person name="Salamov A."/>
            <person name="Schmutz J."/>
            <person name="Schwarze F.W.M.R."/>
            <person name="vanKuyk P.A."/>
            <person name="Horton J.S."/>
            <person name="Grigoriev I.V."/>
            <person name="Woesten H.A.B."/>
        </authorList>
    </citation>
    <scope>NUCLEOTIDE SEQUENCE [LARGE SCALE GENOMIC DNA]</scope>
    <source>
        <strain evidence="4">H4-8 / FGSC 9210</strain>
    </source>
</reference>
<dbReference type="Proteomes" id="UP000007431">
    <property type="component" value="Unassembled WGS sequence"/>
</dbReference>
<keyword evidence="4" id="KW-1185">Reference proteome</keyword>
<keyword evidence="2" id="KW-0472">Membrane</keyword>
<feature type="compositionally biased region" description="Polar residues" evidence="1">
    <location>
        <begin position="69"/>
        <end position="79"/>
    </location>
</feature>
<feature type="compositionally biased region" description="Low complexity" evidence="1">
    <location>
        <begin position="104"/>
        <end position="121"/>
    </location>
</feature>
<feature type="region of interest" description="Disordered" evidence="1">
    <location>
        <begin position="66"/>
        <end position="121"/>
    </location>
</feature>
<dbReference type="RefSeq" id="XP_003026975.1">
    <property type="nucleotide sequence ID" value="XM_003026929.1"/>
</dbReference>
<evidence type="ECO:0000256" key="1">
    <source>
        <dbReference type="SAM" id="MobiDB-lite"/>
    </source>
</evidence>
<dbReference type="eggNOG" id="ENOG502S97T">
    <property type="taxonomic scope" value="Eukaryota"/>
</dbReference>
<keyword evidence="2" id="KW-0812">Transmembrane</keyword>
<dbReference type="AlphaFoldDB" id="D8QJD9"/>
<dbReference type="HOGENOM" id="CLU_897591_0_0_1"/>